<dbReference type="OrthoDB" id="4539621at2"/>
<dbReference type="RefSeq" id="WP_121900213.1">
    <property type="nucleotide sequence ID" value="NZ_REFW01000001.1"/>
</dbReference>
<dbReference type="AlphaFoldDB" id="A0A3M0GWD8"/>
<evidence type="ECO:0000313" key="5">
    <source>
        <dbReference type="EMBL" id="RMB61666.1"/>
    </source>
</evidence>
<reference evidence="5 6" key="1">
    <citation type="submission" date="2018-10" db="EMBL/GenBank/DDBJ databases">
        <title>Tessaracoccus antarcticuss sp. nov., isolated from sediment.</title>
        <authorList>
            <person name="Zhou L.Y."/>
            <person name="Du Z.J."/>
        </authorList>
    </citation>
    <scope>NUCLEOTIDE SEQUENCE [LARGE SCALE GENOMIC DNA]</scope>
    <source>
        <strain evidence="5 6">JDX10</strain>
    </source>
</reference>
<evidence type="ECO:0000256" key="4">
    <source>
        <dbReference type="SAM" id="SignalP"/>
    </source>
</evidence>
<dbReference type="InterPro" id="IPR002110">
    <property type="entry name" value="Ankyrin_rpt"/>
</dbReference>
<feature type="chain" id="PRO_5039717690" evidence="4">
    <location>
        <begin position="20"/>
        <end position="244"/>
    </location>
</feature>
<proteinExistence type="predicted"/>
<evidence type="ECO:0000256" key="2">
    <source>
        <dbReference type="ARBA" id="ARBA00023043"/>
    </source>
</evidence>
<dbReference type="PROSITE" id="PS50088">
    <property type="entry name" value="ANK_REPEAT"/>
    <property type="match status" value="2"/>
</dbReference>
<feature type="signal peptide" evidence="4">
    <location>
        <begin position="1"/>
        <end position="19"/>
    </location>
</feature>
<organism evidence="5 6">
    <name type="scientific">Tessaracoccus antarcticus</name>
    <dbReference type="NCBI Taxonomy" id="2479848"/>
    <lineage>
        <taxon>Bacteria</taxon>
        <taxon>Bacillati</taxon>
        <taxon>Actinomycetota</taxon>
        <taxon>Actinomycetes</taxon>
        <taxon>Propionibacteriales</taxon>
        <taxon>Propionibacteriaceae</taxon>
        <taxon>Tessaracoccus</taxon>
    </lineage>
</organism>
<comment type="caution">
    <text evidence="5">The sequence shown here is derived from an EMBL/GenBank/DDBJ whole genome shotgun (WGS) entry which is preliminary data.</text>
</comment>
<accession>A0A3M0GWD8</accession>
<keyword evidence="6" id="KW-1185">Reference proteome</keyword>
<feature type="repeat" description="ANK" evidence="3">
    <location>
        <begin position="134"/>
        <end position="166"/>
    </location>
</feature>
<dbReference type="Gene3D" id="1.25.40.20">
    <property type="entry name" value="Ankyrin repeat-containing domain"/>
    <property type="match status" value="1"/>
</dbReference>
<dbReference type="InterPro" id="IPR036770">
    <property type="entry name" value="Ankyrin_rpt-contain_sf"/>
</dbReference>
<dbReference type="PROSITE" id="PS51257">
    <property type="entry name" value="PROKAR_LIPOPROTEIN"/>
    <property type="match status" value="1"/>
</dbReference>
<gene>
    <name evidence="5" type="ORF">EAX62_03270</name>
</gene>
<evidence type="ECO:0000313" key="6">
    <source>
        <dbReference type="Proteomes" id="UP000275256"/>
    </source>
</evidence>
<dbReference type="Pfam" id="PF12796">
    <property type="entry name" value="Ank_2"/>
    <property type="match status" value="1"/>
</dbReference>
<name>A0A3M0GWD8_9ACTN</name>
<evidence type="ECO:0000256" key="3">
    <source>
        <dbReference type="PROSITE-ProRule" id="PRU00023"/>
    </source>
</evidence>
<protein>
    <submittedName>
        <fullName evidence="5">Ankyrin repeat domain-containing protein</fullName>
    </submittedName>
</protein>
<keyword evidence="2 3" id="KW-0040">ANK repeat</keyword>
<feature type="repeat" description="ANK" evidence="3">
    <location>
        <begin position="100"/>
        <end position="132"/>
    </location>
</feature>
<keyword evidence="1" id="KW-0677">Repeat</keyword>
<dbReference type="SMART" id="SM00248">
    <property type="entry name" value="ANK"/>
    <property type="match status" value="4"/>
</dbReference>
<sequence>MPRMVIALLTVVLTLTACGSVTGSAGGAKWFSEPHARKLATAVARGDKTTIATLVADGADPDARGTEDLTMLQWSIMSSSADGMAGLLEAGADPDLVGRDGAAPLSNAAFNRGVRFVELLLSAGADPDVRETMTGDTPLKIACLQRDAPVFMMLLEAGADPDGADENSDAVIHTCARVNAGDLVLLLLQSGADPEATTSSGASFQDYYFSYPKNVLNEASLAQRATLIQWLEDHAIPVVPQAFS</sequence>
<dbReference type="Proteomes" id="UP000275256">
    <property type="component" value="Unassembled WGS sequence"/>
</dbReference>
<dbReference type="EMBL" id="REFW01000001">
    <property type="protein sequence ID" value="RMB61666.1"/>
    <property type="molecule type" value="Genomic_DNA"/>
</dbReference>
<keyword evidence="4" id="KW-0732">Signal</keyword>
<dbReference type="PROSITE" id="PS50297">
    <property type="entry name" value="ANK_REP_REGION"/>
    <property type="match status" value="2"/>
</dbReference>
<evidence type="ECO:0000256" key="1">
    <source>
        <dbReference type="ARBA" id="ARBA00022737"/>
    </source>
</evidence>
<dbReference type="PANTHER" id="PTHR24171">
    <property type="entry name" value="ANKYRIN REPEAT DOMAIN-CONTAINING PROTEIN 39-RELATED"/>
    <property type="match status" value="1"/>
</dbReference>
<dbReference type="SUPFAM" id="SSF48403">
    <property type="entry name" value="Ankyrin repeat"/>
    <property type="match status" value="1"/>
</dbReference>